<accession>A0ABS9STT0</accession>
<dbReference type="EMBL" id="JAKWJU010000002">
    <property type="protein sequence ID" value="MCH6159693.1"/>
    <property type="molecule type" value="Genomic_DNA"/>
</dbReference>
<evidence type="ECO:0000313" key="3">
    <source>
        <dbReference type="Proteomes" id="UP001166784"/>
    </source>
</evidence>
<dbReference type="RefSeq" id="WP_241057653.1">
    <property type="nucleotide sequence ID" value="NZ_JAKWJU010000002.1"/>
</dbReference>
<dbReference type="Proteomes" id="UP001166784">
    <property type="component" value="Unassembled WGS sequence"/>
</dbReference>
<protein>
    <recommendedName>
        <fullName evidence="4">Tat pathway signal sequence domain protein</fullName>
    </recommendedName>
</protein>
<gene>
    <name evidence="2" type="ORF">MMA15_04445</name>
</gene>
<sequence length="208" mass="22585">MIASGREALGPGELWYRLPVRSRRAAAAALCLALLAAGGYTVLTRPEATGSWWQSDRQPQPPPDSTKPSATARRLPYPAQTARITFDRLAVSDRARRTFTVELRAASSAPLTVLKVDQGYEAVDLDLAGSSPVAVRPESPRTLVLKARVTNCERAPLRARSPFLNVTLRNDRARQELSVIPGERYADALTHAFRTLCGPDDSAAEPAP</sequence>
<evidence type="ECO:0000313" key="2">
    <source>
        <dbReference type="EMBL" id="MCH6159693.1"/>
    </source>
</evidence>
<comment type="caution">
    <text evidence="2">The sequence shown here is derived from an EMBL/GenBank/DDBJ whole genome shotgun (WGS) entry which is preliminary data.</text>
</comment>
<evidence type="ECO:0000256" key="1">
    <source>
        <dbReference type="SAM" id="MobiDB-lite"/>
    </source>
</evidence>
<organism evidence="2 3">
    <name type="scientific">Streptomyces marispadix</name>
    <dbReference type="NCBI Taxonomy" id="2922868"/>
    <lineage>
        <taxon>Bacteria</taxon>
        <taxon>Bacillati</taxon>
        <taxon>Actinomycetota</taxon>
        <taxon>Actinomycetes</taxon>
        <taxon>Kitasatosporales</taxon>
        <taxon>Streptomycetaceae</taxon>
        <taxon>Streptomyces</taxon>
    </lineage>
</organism>
<name>A0ABS9STT0_9ACTN</name>
<feature type="region of interest" description="Disordered" evidence="1">
    <location>
        <begin position="51"/>
        <end position="74"/>
    </location>
</feature>
<proteinExistence type="predicted"/>
<reference evidence="2" key="1">
    <citation type="submission" date="2022-03" db="EMBL/GenBank/DDBJ databases">
        <authorList>
            <person name="Santos J.D.N."/>
            <person name="Kallscheuer N."/>
            <person name="Jogler C."/>
            <person name="Lage O.M."/>
        </authorList>
    </citation>
    <scope>NUCLEOTIDE SEQUENCE</scope>
    <source>
        <strain evidence="2">M600PL45_2</strain>
    </source>
</reference>
<keyword evidence="3" id="KW-1185">Reference proteome</keyword>
<evidence type="ECO:0008006" key="4">
    <source>
        <dbReference type="Google" id="ProtNLM"/>
    </source>
</evidence>
<reference evidence="2" key="2">
    <citation type="journal article" date="2023" name="Int. J. Syst. Evol. Microbiol.">
        <title>Streptomyces marispadix sp. nov., isolated from marine beach sediment of the Northern Coast of Portugal.</title>
        <authorList>
            <person name="dos Santos J.D.N."/>
            <person name="Vitorino I.R."/>
            <person name="Kallscheuer N."/>
            <person name="Srivastava A."/>
            <person name="Krautwurst S."/>
            <person name="Marz M."/>
            <person name="Jogler C."/>
            <person name="Lobo Da Cunha A."/>
            <person name="Catita J."/>
            <person name="Goncalves H."/>
            <person name="Gonzalez I."/>
            <person name="Reyes F."/>
            <person name="Lage O.M."/>
        </authorList>
    </citation>
    <scope>NUCLEOTIDE SEQUENCE</scope>
    <source>
        <strain evidence="2">M600PL45_2</strain>
    </source>
</reference>